<feature type="region of interest" description="Disordered" evidence="2">
    <location>
        <begin position="252"/>
        <end position="293"/>
    </location>
</feature>
<dbReference type="AlphaFoldDB" id="A0AAD7F022"/>
<dbReference type="Proteomes" id="UP001218218">
    <property type="component" value="Unassembled WGS sequence"/>
</dbReference>
<name>A0AAD7F022_9AGAR</name>
<keyword evidence="5" id="KW-1185">Reference proteome</keyword>
<keyword evidence="3" id="KW-0472">Membrane</keyword>
<evidence type="ECO:0000313" key="5">
    <source>
        <dbReference type="Proteomes" id="UP001218218"/>
    </source>
</evidence>
<accession>A0AAD7F022</accession>
<organism evidence="4 5">
    <name type="scientific">Mycena albidolilacea</name>
    <dbReference type="NCBI Taxonomy" id="1033008"/>
    <lineage>
        <taxon>Eukaryota</taxon>
        <taxon>Fungi</taxon>
        <taxon>Dikarya</taxon>
        <taxon>Basidiomycota</taxon>
        <taxon>Agaricomycotina</taxon>
        <taxon>Agaricomycetes</taxon>
        <taxon>Agaricomycetidae</taxon>
        <taxon>Agaricales</taxon>
        <taxon>Marasmiineae</taxon>
        <taxon>Mycenaceae</taxon>
        <taxon>Mycena</taxon>
    </lineage>
</organism>
<keyword evidence="1" id="KW-0175">Coiled coil</keyword>
<keyword evidence="3" id="KW-1133">Transmembrane helix</keyword>
<keyword evidence="3" id="KW-0812">Transmembrane</keyword>
<feature type="coiled-coil region" evidence="1">
    <location>
        <begin position="385"/>
        <end position="412"/>
    </location>
</feature>
<reference evidence="4" key="1">
    <citation type="submission" date="2023-03" db="EMBL/GenBank/DDBJ databases">
        <title>Massive genome expansion in bonnet fungi (Mycena s.s.) driven by repeated elements and novel gene families across ecological guilds.</title>
        <authorList>
            <consortium name="Lawrence Berkeley National Laboratory"/>
            <person name="Harder C.B."/>
            <person name="Miyauchi S."/>
            <person name="Viragh M."/>
            <person name="Kuo A."/>
            <person name="Thoen E."/>
            <person name="Andreopoulos B."/>
            <person name="Lu D."/>
            <person name="Skrede I."/>
            <person name="Drula E."/>
            <person name="Henrissat B."/>
            <person name="Morin E."/>
            <person name="Kohler A."/>
            <person name="Barry K."/>
            <person name="LaButti K."/>
            <person name="Morin E."/>
            <person name="Salamov A."/>
            <person name="Lipzen A."/>
            <person name="Mereny Z."/>
            <person name="Hegedus B."/>
            <person name="Baldrian P."/>
            <person name="Stursova M."/>
            <person name="Weitz H."/>
            <person name="Taylor A."/>
            <person name="Grigoriev I.V."/>
            <person name="Nagy L.G."/>
            <person name="Martin F."/>
            <person name="Kauserud H."/>
        </authorList>
    </citation>
    <scope>NUCLEOTIDE SEQUENCE</scope>
    <source>
        <strain evidence="4">CBHHK002</strain>
    </source>
</reference>
<evidence type="ECO:0000256" key="3">
    <source>
        <dbReference type="SAM" id="Phobius"/>
    </source>
</evidence>
<evidence type="ECO:0000256" key="1">
    <source>
        <dbReference type="SAM" id="Coils"/>
    </source>
</evidence>
<feature type="compositionally biased region" description="Low complexity" evidence="2">
    <location>
        <begin position="220"/>
        <end position="230"/>
    </location>
</feature>
<evidence type="ECO:0000256" key="2">
    <source>
        <dbReference type="SAM" id="MobiDB-lite"/>
    </source>
</evidence>
<comment type="caution">
    <text evidence="4">The sequence shown here is derived from an EMBL/GenBank/DDBJ whole genome shotgun (WGS) entry which is preliminary data.</text>
</comment>
<feature type="region of interest" description="Disordered" evidence="2">
    <location>
        <begin position="138"/>
        <end position="171"/>
    </location>
</feature>
<protein>
    <submittedName>
        <fullName evidence="4">Uncharacterized protein</fullName>
    </submittedName>
</protein>
<feature type="region of interest" description="Disordered" evidence="2">
    <location>
        <begin position="209"/>
        <end position="230"/>
    </location>
</feature>
<gene>
    <name evidence="4" type="ORF">DFH08DRAFT_363781</name>
</gene>
<proteinExistence type="predicted"/>
<sequence>MSSITSTVFTTAVASDPAALATRIQTGIGAAATQTATGELLAPSGSTGPSFQAPDVVGEVAGPGNQVLSPDDVRTLFSIRTATFTSVFSVVESHGGEIVTLPVTSTSRYITSIPVRTTTISPSVLPTLVSPFPIISTTTTTTSPSSSSTSVLTPTAATANSPSSALPKPAAPSKAGAIAGGVLGAAILLIGILLCLFLRRRRQSRSRNLLTDPEHGLPGTANTPATAAAQPSVPLSAASAFLAQFFGRGRTTRGTQISGVQPPEPAKENANPFDDSNATRDPFDDSNGSRASWAPYVDSLHSQEPEPAPSTAVSTRESIRELYLFNQASRAQAQAAKLEEATAHMRSSTVTLPAYVSGPASASASGSVVSVATGDERANADDLEARGVEDQLKRAMKEIEGLNGRIQELEVQRTSTSALGLPDQPPSYSE</sequence>
<evidence type="ECO:0000313" key="4">
    <source>
        <dbReference type="EMBL" id="KAJ7361028.1"/>
    </source>
</evidence>
<feature type="transmembrane region" description="Helical" evidence="3">
    <location>
        <begin position="177"/>
        <end position="198"/>
    </location>
</feature>
<dbReference type="EMBL" id="JARIHO010000005">
    <property type="protein sequence ID" value="KAJ7361028.1"/>
    <property type="molecule type" value="Genomic_DNA"/>
</dbReference>